<reference evidence="2" key="1">
    <citation type="submission" date="2016-10" db="EMBL/GenBank/DDBJ databases">
        <authorList>
            <person name="Varghese N."/>
            <person name="Submissions S."/>
        </authorList>
    </citation>
    <scope>NUCLEOTIDE SEQUENCE [LARGE SCALE GENOMIC DNA]</scope>
    <source>
        <strain evidence="2">DSM 22703</strain>
    </source>
</reference>
<proteinExistence type="predicted"/>
<dbReference type="OrthoDB" id="9913053at2"/>
<accession>A0A1G5V8B6</accession>
<dbReference type="Proteomes" id="UP000198756">
    <property type="component" value="Unassembled WGS sequence"/>
</dbReference>
<dbReference type="RefSeq" id="WP_092728227.1">
    <property type="nucleotide sequence ID" value="NZ_FMXE01000003.1"/>
</dbReference>
<gene>
    <name evidence="1" type="ORF">SAMN03080617_00342</name>
</gene>
<dbReference type="AlphaFoldDB" id="A0A1G5V8B6"/>
<dbReference type="STRING" id="279824.SAMN03080617_00342"/>
<evidence type="ECO:0000313" key="2">
    <source>
        <dbReference type="Proteomes" id="UP000198756"/>
    </source>
</evidence>
<name>A0A1G5V8B6_9BACT</name>
<organism evidence="1 2">
    <name type="scientific">Algoriphagus alkaliphilus</name>
    <dbReference type="NCBI Taxonomy" id="279824"/>
    <lineage>
        <taxon>Bacteria</taxon>
        <taxon>Pseudomonadati</taxon>
        <taxon>Bacteroidota</taxon>
        <taxon>Cytophagia</taxon>
        <taxon>Cytophagales</taxon>
        <taxon>Cyclobacteriaceae</taxon>
        <taxon>Algoriphagus</taxon>
    </lineage>
</organism>
<protein>
    <submittedName>
        <fullName evidence="1">Uncharacterized protein</fullName>
    </submittedName>
</protein>
<keyword evidence="2" id="KW-1185">Reference proteome</keyword>
<dbReference type="EMBL" id="FMXE01000003">
    <property type="protein sequence ID" value="SDA42079.1"/>
    <property type="molecule type" value="Genomic_DNA"/>
</dbReference>
<sequence length="267" mass="29841">MSKNIFLLFFLFCSLGFTSSLFGQKYYALGYFSRNQNMVCGKYEIAVNKEIDLGSISVSEYQKQFQNELYTRYAEKNISERKAIVVSPKQVLIVYAYKTRPDKYWDNCVTDGISHIVANTIKEAEGIYNARKENPQVSSMNELFRWQGNANEVGKPGLTANYEGVKVEYTRLRNGSVLAKGTNTNTDVIAVIRFKTNGGSEIETIEVPPGGGFQKQVDESDYNLEISFKPGANTGAGTLEKVKKLIKDNIKTSPNGEIRNNTTGVRG</sequence>
<evidence type="ECO:0000313" key="1">
    <source>
        <dbReference type="EMBL" id="SDA42079.1"/>
    </source>
</evidence>